<dbReference type="AlphaFoldDB" id="A0A370BMK2"/>
<keyword evidence="1" id="KW-0472">Membrane</keyword>
<accession>A0A370BMK2</accession>
<feature type="non-terminal residue" evidence="2">
    <location>
        <position position="1"/>
    </location>
</feature>
<evidence type="ECO:0000313" key="3">
    <source>
        <dbReference type="Proteomes" id="UP000253845"/>
    </source>
</evidence>
<evidence type="ECO:0000313" key="2">
    <source>
        <dbReference type="EMBL" id="RDH15648.1"/>
    </source>
</evidence>
<evidence type="ECO:0000256" key="1">
    <source>
        <dbReference type="SAM" id="Phobius"/>
    </source>
</evidence>
<proteinExistence type="predicted"/>
<keyword evidence="1" id="KW-1133">Transmembrane helix</keyword>
<protein>
    <submittedName>
        <fullName evidence="2">Uncharacterized protein</fullName>
    </submittedName>
</protein>
<sequence>CFACLAFSSKGLFLIPPQLVPVLLSLLLVLLLFSVAAPWLAPPSFHTLPGLCLVPLSRFLIAQTTPPVIPHGCVP</sequence>
<reference evidence="2 3" key="1">
    <citation type="submission" date="2018-07" db="EMBL/GenBank/DDBJ databases">
        <title>Section-level genome sequencing of Aspergillus section Nigri to investigate inter- and intra-species variation.</title>
        <authorList>
            <consortium name="DOE Joint Genome Institute"/>
            <person name="Vesth T.C."/>
            <person name="Nybo J.L."/>
            <person name="Theobald S."/>
            <person name="Frisvad J.C."/>
            <person name="Larsen T.O."/>
            <person name="Nielsen K.F."/>
            <person name="Hoof J.B."/>
            <person name="Brandl J."/>
            <person name="Salamov A."/>
            <person name="Riley R."/>
            <person name="Gladden J.M."/>
            <person name="Phatale P."/>
            <person name="Nielsen M.T."/>
            <person name="Lyhne E.K."/>
            <person name="Kogle M.E."/>
            <person name="Strasser K."/>
            <person name="McDonnell E."/>
            <person name="Barry K."/>
            <person name="Clum A."/>
            <person name="Chen C."/>
            <person name="Nolan M."/>
            <person name="Sandor L."/>
            <person name="Kuo A."/>
            <person name="Lipzen A."/>
            <person name="Hainaut M."/>
            <person name="Drula E."/>
            <person name="Tsang A."/>
            <person name="Magnuson J.K."/>
            <person name="Henrissat B."/>
            <person name="Wiebenga A."/>
            <person name="Simmons B.A."/>
            <person name="Makela M.R."/>
            <person name="De vries R.P."/>
            <person name="Grigoriev I.V."/>
            <person name="Mortensen U.H."/>
            <person name="Baker S.E."/>
            <person name="Andersen M.R."/>
        </authorList>
    </citation>
    <scope>NUCLEOTIDE SEQUENCE [LARGE SCALE GENOMIC DNA]</scope>
    <source>
        <strain evidence="2 3">ATCC 13496</strain>
    </source>
</reference>
<gene>
    <name evidence="2" type="ORF">M747DRAFT_267809</name>
</gene>
<organism evidence="2 3">
    <name type="scientific">Aspergillus niger ATCC 13496</name>
    <dbReference type="NCBI Taxonomy" id="1353008"/>
    <lineage>
        <taxon>Eukaryota</taxon>
        <taxon>Fungi</taxon>
        <taxon>Dikarya</taxon>
        <taxon>Ascomycota</taxon>
        <taxon>Pezizomycotina</taxon>
        <taxon>Eurotiomycetes</taxon>
        <taxon>Eurotiomycetidae</taxon>
        <taxon>Eurotiales</taxon>
        <taxon>Aspergillaceae</taxon>
        <taxon>Aspergillus</taxon>
        <taxon>Aspergillus subgen. Circumdati</taxon>
    </lineage>
</organism>
<name>A0A370BMK2_ASPNG</name>
<dbReference type="VEuPathDB" id="FungiDB:M747DRAFT_267809"/>
<feature type="transmembrane region" description="Helical" evidence="1">
    <location>
        <begin position="19"/>
        <end position="41"/>
    </location>
</feature>
<dbReference type="EMBL" id="KZ851946">
    <property type="protein sequence ID" value="RDH15648.1"/>
    <property type="molecule type" value="Genomic_DNA"/>
</dbReference>
<keyword evidence="1" id="KW-0812">Transmembrane</keyword>
<dbReference type="Proteomes" id="UP000253845">
    <property type="component" value="Unassembled WGS sequence"/>
</dbReference>